<reference evidence="2 3" key="1">
    <citation type="submission" date="2019-03" db="EMBL/GenBank/DDBJ databases">
        <title>First draft genome of Liparis tanakae, snailfish: a comprehensive survey of snailfish specific genes.</title>
        <authorList>
            <person name="Kim W."/>
            <person name="Song I."/>
            <person name="Jeong J.-H."/>
            <person name="Kim D."/>
            <person name="Kim S."/>
            <person name="Ryu S."/>
            <person name="Song J.Y."/>
            <person name="Lee S.K."/>
        </authorList>
    </citation>
    <scope>NUCLEOTIDE SEQUENCE [LARGE SCALE GENOMIC DNA]</scope>
    <source>
        <tissue evidence="2">Muscle</tissue>
    </source>
</reference>
<dbReference type="Proteomes" id="UP000314294">
    <property type="component" value="Unassembled WGS sequence"/>
</dbReference>
<organism evidence="2 3">
    <name type="scientific">Liparis tanakae</name>
    <name type="common">Tanaka's snailfish</name>
    <dbReference type="NCBI Taxonomy" id="230148"/>
    <lineage>
        <taxon>Eukaryota</taxon>
        <taxon>Metazoa</taxon>
        <taxon>Chordata</taxon>
        <taxon>Craniata</taxon>
        <taxon>Vertebrata</taxon>
        <taxon>Euteleostomi</taxon>
        <taxon>Actinopterygii</taxon>
        <taxon>Neopterygii</taxon>
        <taxon>Teleostei</taxon>
        <taxon>Neoteleostei</taxon>
        <taxon>Acanthomorphata</taxon>
        <taxon>Eupercaria</taxon>
        <taxon>Perciformes</taxon>
        <taxon>Cottioidei</taxon>
        <taxon>Cottales</taxon>
        <taxon>Liparidae</taxon>
        <taxon>Liparis</taxon>
    </lineage>
</organism>
<dbReference type="AlphaFoldDB" id="A0A4Z2EZR1"/>
<feature type="region of interest" description="Disordered" evidence="1">
    <location>
        <begin position="1"/>
        <end position="64"/>
    </location>
</feature>
<evidence type="ECO:0000313" key="2">
    <source>
        <dbReference type="EMBL" id="TNN33742.1"/>
    </source>
</evidence>
<keyword evidence="3" id="KW-1185">Reference proteome</keyword>
<comment type="caution">
    <text evidence="2">The sequence shown here is derived from an EMBL/GenBank/DDBJ whole genome shotgun (WGS) entry which is preliminary data.</text>
</comment>
<dbReference type="EMBL" id="SRLO01002146">
    <property type="protein sequence ID" value="TNN33742.1"/>
    <property type="molecule type" value="Genomic_DNA"/>
</dbReference>
<gene>
    <name evidence="2" type="ORF">EYF80_056098</name>
</gene>
<name>A0A4Z2EZR1_9TELE</name>
<evidence type="ECO:0000256" key="1">
    <source>
        <dbReference type="SAM" id="MobiDB-lite"/>
    </source>
</evidence>
<sequence>MAMQTPTERPGDQRQGVSRWAEHLPAGVIPVRRPALRPCPRTSRFTPANLSSPPPTPRCHQSFHGNLRGLHRATAAKS</sequence>
<proteinExistence type="predicted"/>
<protein>
    <submittedName>
        <fullName evidence="2">Uncharacterized protein</fullName>
    </submittedName>
</protein>
<evidence type="ECO:0000313" key="3">
    <source>
        <dbReference type="Proteomes" id="UP000314294"/>
    </source>
</evidence>
<accession>A0A4Z2EZR1</accession>